<dbReference type="InParanoid" id="A0CAU6"/>
<dbReference type="OrthoDB" id="302484at2759"/>
<sequence length="499" mass="59558">MNNTYKFYYGEDLIEKTKEYQLTTQTTRIARSKSENRKMVNSITKYSNSATSKSHIKGLENITEYHQNPIGQMRIMKRRKLILQKEVQNSNNSQCQLTNSTKIKIIQVHNRESQKSTEKRQLFSNQIQSHLNSFDNQQQFLQSLIQKDLNLERINKLVKIRLGKSQVKVHSHQRSQNTEVSSEKHQLATQSSNRRQRYGDSKDIRQFELKVYIYKLILTFEYTCQIWKGNSKLEHFLEDEQKFVGFMNFTYNLTNLPLNIEGLAQLFKGTQYLIKTLKSYIPQKLENLIFEDSECQKLRQLTFQYQVFYILNNHSVLIDNFTNQTIRFMLRQSKECSDLQYLIEKQFLSMNLYDIDEIQCLFEKQFNQPYELLLNEAKSFCNLVIEYDYVKQLYCFCIKVQDTLSDKIKQEGNRKQVYDKGFDFKTAMSKIKSKEMNHEKLLAQLVPQKHDIIQKLDMFECKFGQFESISNLSREYAKLGDMKYNQLYERILKLQKQME</sequence>
<reference evidence="2 3" key="1">
    <citation type="journal article" date="2006" name="Nature">
        <title>Global trends of whole-genome duplications revealed by the ciliate Paramecium tetraurelia.</title>
        <authorList>
            <consortium name="Genoscope"/>
            <person name="Aury J.-M."/>
            <person name="Jaillon O."/>
            <person name="Duret L."/>
            <person name="Noel B."/>
            <person name="Jubin C."/>
            <person name="Porcel B.M."/>
            <person name="Segurens B."/>
            <person name="Daubin V."/>
            <person name="Anthouard V."/>
            <person name="Aiach N."/>
            <person name="Arnaiz O."/>
            <person name="Billaut A."/>
            <person name="Beisson J."/>
            <person name="Blanc I."/>
            <person name="Bouhouche K."/>
            <person name="Camara F."/>
            <person name="Duharcourt S."/>
            <person name="Guigo R."/>
            <person name="Gogendeau D."/>
            <person name="Katinka M."/>
            <person name="Keller A.-M."/>
            <person name="Kissmehl R."/>
            <person name="Klotz C."/>
            <person name="Koll F."/>
            <person name="Le Moue A."/>
            <person name="Lepere C."/>
            <person name="Malinsky S."/>
            <person name="Nowacki M."/>
            <person name="Nowak J.K."/>
            <person name="Plattner H."/>
            <person name="Poulain J."/>
            <person name="Ruiz F."/>
            <person name="Serrano V."/>
            <person name="Zagulski M."/>
            <person name="Dessen P."/>
            <person name="Betermier M."/>
            <person name="Weissenbach J."/>
            <person name="Scarpelli C."/>
            <person name="Schachter V."/>
            <person name="Sperling L."/>
            <person name="Meyer E."/>
            <person name="Cohen J."/>
            <person name="Wincker P."/>
        </authorList>
    </citation>
    <scope>NUCLEOTIDE SEQUENCE [LARGE SCALE GENOMIC DNA]</scope>
    <source>
        <strain evidence="2 3">Stock d4-2</strain>
    </source>
</reference>
<feature type="region of interest" description="Disordered" evidence="1">
    <location>
        <begin position="168"/>
        <end position="197"/>
    </location>
</feature>
<name>A0CAU6_PARTE</name>
<evidence type="ECO:0000313" key="2">
    <source>
        <dbReference type="EMBL" id="CAK67913.1"/>
    </source>
</evidence>
<protein>
    <submittedName>
        <fullName evidence="2">Uncharacterized protein</fullName>
    </submittedName>
</protein>
<proteinExistence type="predicted"/>
<gene>
    <name evidence="2" type="ORF">GSPATT00036694001</name>
</gene>
<dbReference type="GeneID" id="5021095"/>
<organism evidence="2 3">
    <name type="scientific">Paramecium tetraurelia</name>
    <dbReference type="NCBI Taxonomy" id="5888"/>
    <lineage>
        <taxon>Eukaryota</taxon>
        <taxon>Sar</taxon>
        <taxon>Alveolata</taxon>
        <taxon>Ciliophora</taxon>
        <taxon>Intramacronucleata</taxon>
        <taxon>Oligohymenophorea</taxon>
        <taxon>Peniculida</taxon>
        <taxon>Parameciidae</taxon>
        <taxon>Paramecium</taxon>
    </lineage>
</organism>
<dbReference type="HOGENOM" id="CLU_042985_0_0_1"/>
<dbReference type="AlphaFoldDB" id="A0CAU6"/>
<evidence type="ECO:0000313" key="3">
    <source>
        <dbReference type="Proteomes" id="UP000000600"/>
    </source>
</evidence>
<dbReference type="RefSeq" id="XP_001435310.1">
    <property type="nucleotide sequence ID" value="XM_001435273.1"/>
</dbReference>
<dbReference type="Proteomes" id="UP000000600">
    <property type="component" value="Unassembled WGS sequence"/>
</dbReference>
<dbReference type="OMA" id="FTNQTIR"/>
<accession>A0CAU6</accession>
<dbReference type="KEGG" id="ptm:GSPATT00036694001"/>
<dbReference type="EMBL" id="CT868055">
    <property type="protein sequence ID" value="CAK67913.1"/>
    <property type="molecule type" value="Genomic_DNA"/>
</dbReference>
<evidence type="ECO:0000256" key="1">
    <source>
        <dbReference type="SAM" id="MobiDB-lite"/>
    </source>
</evidence>
<keyword evidence="3" id="KW-1185">Reference proteome</keyword>